<evidence type="ECO:0000313" key="2">
    <source>
        <dbReference type="Proteomes" id="UP000828941"/>
    </source>
</evidence>
<gene>
    <name evidence="1" type="ORF">L6164_006631</name>
</gene>
<name>A0ACB9PV30_BAUVA</name>
<comment type="caution">
    <text evidence="1">The sequence shown here is derived from an EMBL/GenBank/DDBJ whole genome shotgun (WGS) entry which is preliminary data.</text>
</comment>
<protein>
    <submittedName>
        <fullName evidence="1">Uncharacterized protein</fullName>
    </submittedName>
</protein>
<proteinExistence type="predicted"/>
<accession>A0ACB9PV30</accession>
<sequence>MKQSMKSRSKLHLRNWRQKKRERSARIEKSNCIEFTKKNGNNLEPRDASENKRQTDSCRSSRNLGIGAGIKDGGARLLKELHSPPPTTLEFSRITPCKNWCSRRYSRIMAQSADTNTDKKLVRVDISSDTVCPWCFVGKKYLDKAISISKDQYNFELKWHPFQLDPTAPKEGIDKREYYRRKFGSRSEQMEARMSEVFKTIGLEYNLSGLTGNTLDSHRLIYFAGLQGVGKQRDLVEELCLGYFTQAKYIGDREFLLECASKAGIEGASEFLQDPNKGLKEVENELNTYSADITGVPYFVINETHKLSGAQPPEVFLRAFQVSTS</sequence>
<organism evidence="1 2">
    <name type="scientific">Bauhinia variegata</name>
    <name type="common">Purple orchid tree</name>
    <name type="synonym">Phanera variegata</name>
    <dbReference type="NCBI Taxonomy" id="167791"/>
    <lineage>
        <taxon>Eukaryota</taxon>
        <taxon>Viridiplantae</taxon>
        <taxon>Streptophyta</taxon>
        <taxon>Embryophyta</taxon>
        <taxon>Tracheophyta</taxon>
        <taxon>Spermatophyta</taxon>
        <taxon>Magnoliopsida</taxon>
        <taxon>eudicotyledons</taxon>
        <taxon>Gunneridae</taxon>
        <taxon>Pentapetalae</taxon>
        <taxon>rosids</taxon>
        <taxon>fabids</taxon>
        <taxon>Fabales</taxon>
        <taxon>Fabaceae</taxon>
        <taxon>Cercidoideae</taxon>
        <taxon>Cercideae</taxon>
        <taxon>Bauhiniinae</taxon>
        <taxon>Bauhinia</taxon>
    </lineage>
</organism>
<evidence type="ECO:0000313" key="1">
    <source>
        <dbReference type="EMBL" id="KAI4352371.1"/>
    </source>
</evidence>
<dbReference type="Proteomes" id="UP000828941">
    <property type="component" value="Chromosome 3"/>
</dbReference>
<reference evidence="1 2" key="1">
    <citation type="journal article" date="2022" name="DNA Res.">
        <title>Chromosomal-level genome assembly of the orchid tree Bauhinia variegata (Leguminosae; Cercidoideae) supports the allotetraploid origin hypothesis of Bauhinia.</title>
        <authorList>
            <person name="Zhong Y."/>
            <person name="Chen Y."/>
            <person name="Zheng D."/>
            <person name="Pang J."/>
            <person name="Liu Y."/>
            <person name="Luo S."/>
            <person name="Meng S."/>
            <person name="Qian L."/>
            <person name="Wei D."/>
            <person name="Dai S."/>
            <person name="Zhou R."/>
        </authorList>
    </citation>
    <scope>NUCLEOTIDE SEQUENCE [LARGE SCALE GENOMIC DNA]</scope>
    <source>
        <strain evidence="1">BV-YZ2020</strain>
    </source>
</reference>
<dbReference type="EMBL" id="CM039428">
    <property type="protein sequence ID" value="KAI4352371.1"/>
    <property type="molecule type" value="Genomic_DNA"/>
</dbReference>
<keyword evidence="2" id="KW-1185">Reference proteome</keyword>